<keyword evidence="4" id="KW-0997">Cell inner membrane</keyword>
<evidence type="ECO:0000256" key="6">
    <source>
        <dbReference type="ARBA" id="ARBA00022989"/>
    </source>
</evidence>
<dbReference type="Proteomes" id="UP000570493">
    <property type="component" value="Unassembled WGS sequence"/>
</dbReference>
<dbReference type="RefSeq" id="WP_169019913.1">
    <property type="nucleotide sequence ID" value="NZ_JABBMT010000010.1"/>
</dbReference>
<proteinExistence type="inferred from homology"/>
<dbReference type="PANTHER" id="PTHR39342">
    <property type="entry name" value="UPF0283 MEMBRANE PROTEIN YCJF"/>
    <property type="match status" value="1"/>
</dbReference>
<evidence type="ECO:0000256" key="3">
    <source>
        <dbReference type="ARBA" id="ARBA00022475"/>
    </source>
</evidence>
<evidence type="ECO:0000313" key="10">
    <source>
        <dbReference type="Proteomes" id="UP000570493"/>
    </source>
</evidence>
<name>A0A7Y0HAS7_9GAMM</name>
<dbReference type="NCBIfam" id="TIGR01620">
    <property type="entry name" value="hyp_HI0043"/>
    <property type="match status" value="1"/>
</dbReference>
<keyword evidence="10" id="KW-1185">Reference proteome</keyword>
<dbReference type="AlphaFoldDB" id="A0A7Y0HAS7"/>
<dbReference type="Pfam" id="PF05128">
    <property type="entry name" value="DUF697"/>
    <property type="match status" value="1"/>
</dbReference>
<evidence type="ECO:0000256" key="7">
    <source>
        <dbReference type="ARBA" id="ARBA00023136"/>
    </source>
</evidence>
<comment type="similarity">
    <text evidence="2">Belongs to the UPF0283 family.</text>
</comment>
<organism evidence="9 10">
    <name type="scientific">Pseudoalteromonas arctica</name>
    <dbReference type="NCBI Taxonomy" id="394751"/>
    <lineage>
        <taxon>Bacteria</taxon>
        <taxon>Pseudomonadati</taxon>
        <taxon>Pseudomonadota</taxon>
        <taxon>Gammaproteobacteria</taxon>
        <taxon>Alteromonadales</taxon>
        <taxon>Pseudoalteromonadaceae</taxon>
        <taxon>Pseudoalteromonas</taxon>
    </lineage>
</organism>
<keyword evidence="7 8" id="KW-0472">Membrane</keyword>
<dbReference type="GO" id="GO:0005886">
    <property type="term" value="C:plasma membrane"/>
    <property type="evidence" value="ECO:0007669"/>
    <property type="project" value="UniProtKB-SubCell"/>
</dbReference>
<keyword evidence="5 8" id="KW-0812">Transmembrane</keyword>
<evidence type="ECO:0000256" key="2">
    <source>
        <dbReference type="ARBA" id="ARBA00008255"/>
    </source>
</evidence>
<evidence type="ECO:0000256" key="8">
    <source>
        <dbReference type="SAM" id="Phobius"/>
    </source>
</evidence>
<dbReference type="InterPro" id="IPR021147">
    <property type="entry name" value="DUF697"/>
</dbReference>
<protein>
    <submittedName>
        <fullName evidence="9">TIGR01620 family protein</fullName>
    </submittedName>
</protein>
<evidence type="ECO:0000256" key="5">
    <source>
        <dbReference type="ARBA" id="ARBA00022692"/>
    </source>
</evidence>
<evidence type="ECO:0000256" key="4">
    <source>
        <dbReference type="ARBA" id="ARBA00022519"/>
    </source>
</evidence>
<evidence type="ECO:0000256" key="1">
    <source>
        <dbReference type="ARBA" id="ARBA00004429"/>
    </source>
</evidence>
<comment type="subcellular location">
    <subcellularLocation>
        <location evidence="1">Cell inner membrane</location>
        <topology evidence="1">Multi-pass membrane protein</topology>
    </subcellularLocation>
</comment>
<accession>A0A7Y0HAS7</accession>
<feature type="transmembrane region" description="Helical" evidence="8">
    <location>
        <begin position="68"/>
        <end position="88"/>
    </location>
</feature>
<keyword evidence="6 8" id="KW-1133">Transmembrane helix</keyword>
<dbReference type="InterPro" id="IPR006507">
    <property type="entry name" value="UPF0283"/>
</dbReference>
<keyword evidence="3" id="KW-1003">Cell membrane</keyword>
<feature type="transmembrane region" description="Helical" evidence="8">
    <location>
        <begin position="94"/>
        <end position="116"/>
    </location>
</feature>
<dbReference type="EMBL" id="JABBMT010000010">
    <property type="protein sequence ID" value="NMM40865.1"/>
    <property type="molecule type" value="Genomic_DNA"/>
</dbReference>
<sequence length="348" mass="38707">MNETASGFQAGRRIDTAEQPIDNELTLIPAKVIDQGEYEYEQVIDEPQDEEIDLTPIYKKSKWQTLKGVFAVSFVTLVLAEFIFSMVVTFQQSIILGSVYLIAVLSGVLLLGRLLWREYRMLRSLKRNQLHRHEADRLLNSEQVGGALPWLEKLNKHQQLTGFDAFKASIDNHHSDKEIMTLYANSLLVKQDVQAKKLINRFATESGLLVALSPLALVDMMVVLWRGTKLIEQIGKIYGIGFGYASRIKLYRMLIKQVMFVGSAELVSDLAATALSAELLGKLSGRAAQGLSAGIFTARIGYKAMELSRPLPRLEHKRSLLKGTAQLIANKIMSRKASPSGAGTKEAS</sequence>
<gene>
    <name evidence="9" type="ORF">HHO47_08525</name>
</gene>
<comment type="caution">
    <text evidence="9">The sequence shown here is derived from an EMBL/GenBank/DDBJ whole genome shotgun (WGS) entry which is preliminary data.</text>
</comment>
<feature type="transmembrane region" description="Helical" evidence="8">
    <location>
        <begin position="206"/>
        <end position="225"/>
    </location>
</feature>
<evidence type="ECO:0000313" key="9">
    <source>
        <dbReference type="EMBL" id="NMM40865.1"/>
    </source>
</evidence>
<reference evidence="9" key="1">
    <citation type="submission" date="2020-04" db="EMBL/GenBank/DDBJ databases">
        <title>Genome Sequencing for Pseudoaltermonas arctica.</title>
        <authorList>
            <person name="Elkins N.S."/>
        </authorList>
    </citation>
    <scope>NUCLEOTIDE SEQUENCE [LARGE SCALE GENOMIC DNA]</scope>
    <source>
        <strain evidence="9">NEC-BIFX-2020_0012</strain>
    </source>
</reference>
<dbReference type="PANTHER" id="PTHR39342:SF1">
    <property type="entry name" value="UPF0283 MEMBRANE PROTEIN YCJF"/>
    <property type="match status" value="1"/>
</dbReference>